<gene>
    <name evidence="2" type="ORF">EDD29_7773</name>
</gene>
<dbReference type="Proteomes" id="UP000272400">
    <property type="component" value="Unassembled WGS sequence"/>
</dbReference>
<dbReference type="GO" id="GO:0016757">
    <property type="term" value="F:glycosyltransferase activity"/>
    <property type="evidence" value="ECO:0007669"/>
    <property type="project" value="TreeGrafter"/>
</dbReference>
<dbReference type="RefSeq" id="WP_123669068.1">
    <property type="nucleotide sequence ID" value="NZ_RJKE01000001.1"/>
</dbReference>
<keyword evidence="2" id="KW-0808">Transferase</keyword>
<accession>A0A3N1D954</accession>
<dbReference type="SUPFAM" id="SSF53756">
    <property type="entry name" value="UDP-Glycosyltransferase/glycogen phosphorylase"/>
    <property type="match status" value="1"/>
</dbReference>
<evidence type="ECO:0000313" key="2">
    <source>
        <dbReference type="EMBL" id="ROO90060.1"/>
    </source>
</evidence>
<dbReference type="PANTHER" id="PTHR12526:SF600">
    <property type="entry name" value="GLYCOSYL TRANSFERASE GROUP 1"/>
    <property type="match status" value="1"/>
</dbReference>
<proteinExistence type="predicted"/>
<organism evidence="2 3">
    <name type="scientific">Actinocorallia herbida</name>
    <dbReference type="NCBI Taxonomy" id="58109"/>
    <lineage>
        <taxon>Bacteria</taxon>
        <taxon>Bacillati</taxon>
        <taxon>Actinomycetota</taxon>
        <taxon>Actinomycetes</taxon>
        <taxon>Streptosporangiales</taxon>
        <taxon>Thermomonosporaceae</taxon>
        <taxon>Actinocorallia</taxon>
    </lineage>
</organism>
<evidence type="ECO:0000313" key="3">
    <source>
        <dbReference type="Proteomes" id="UP000272400"/>
    </source>
</evidence>
<dbReference type="AlphaFoldDB" id="A0A3N1D954"/>
<dbReference type="OrthoDB" id="9815351at2"/>
<reference evidence="2 3" key="1">
    <citation type="submission" date="2018-11" db="EMBL/GenBank/DDBJ databases">
        <title>Sequencing the genomes of 1000 actinobacteria strains.</title>
        <authorList>
            <person name="Klenk H.-P."/>
        </authorList>
    </citation>
    <scope>NUCLEOTIDE SEQUENCE [LARGE SCALE GENOMIC DNA]</scope>
    <source>
        <strain evidence="2 3">DSM 44254</strain>
    </source>
</reference>
<dbReference type="PANTHER" id="PTHR12526">
    <property type="entry name" value="GLYCOSYLTRANSFERASE"/>
    <property type="match status" value="1"/>
</dbReference>
<sequence length="333" mass="35734">MRVCVCTVGHHPEDARILHRQIRALLDGGHRVTYIAPFRAHRATPWREITPVDVPLRAHRFHTLRHARRALAERARHTDLYLLHDPELRRAVPRGVPAVLGGRFPTLTPVPAEPPRPPDDPRVVRLGRLSRTGGAAEIIETARGLAEHGIAVELIGAADEDVRPLLRDAVREGALRWYGFVPNDRALRIVSGASAALGPLRPARPVTSEVPAPVLEYLAHGVPVIAGPDPAAAYLLEETGAGLIVPNPAAAIQAVLRLRADAALRSDMARRGHRAAAARFAWADAAPAFLAALEAAADGTGTAVVSADGRIAAPTPRTTARRTARPPRAASHR</sequence>
<protein>
    <submittedName>
        <fullName evidence="2">Glycosyltransferase involved in cell wall biosynthesis</fullName>
    </submittedName>
</protein>
<feature type="region of interest" description="Disordered" evidence="1">
    <location>
        <begin position="308"/>
        <end position="333"/>
    </location>
</feature>
<name>A0A3N1D954_9ACTN</name>
<keyword evidence="3" id="KW-1185">Reference proteome</keyword>
<feature type="compositionally biased region" description="Basic residues" evidence="1">
    <location>
        <begin position="319"/>
        <end position="333"/>
    </location>
</feature>
<dbReference type="Pfam" id="PF13692">
    <property type="entry name" value="Glyco_trans_1_4"/>
    <property type="match status" value="1"/>
</dbReference>
<evidence type="ECO:0000256" key="1">
    <source>
        <dbReference type="SAM" id="MobiDB-lite"/>
    </source>
</evidence>
<dbReference type="EMBL" id="RJKE01000001">
    <property type="protein sequence ID" value="ROO90060.1"/>
    <property type="molecule type" value="Genomic_DNA"/>
</dbReference>
<comment type="caution">
    <text evidence="2">The sequence shown here is derived from an EMBL/GenBank/DDBJ whole genome shotgun (WGS) entry which is preliminary data.</text>
</comment>
<dbReference type="Gene3D" id="3.40.50.2000">
    <property type="entry name" value="Glycogen Phosphorylase B"/>
    <property type="match status" value="1"/>
</dbReference>